<dbReference type="GO" id="GO:0016491">
    <property type="term" value="F:oxidoreductase activity"/>
    <property type="evidence" value="ECO:0007669"/>
    <property type="project" value="UniProtKB-KW"/>
</dbReference>
<evidence type="ECO:0000256" key="1">
    <source>
        <dbReference type="ARBA" id="ARBA00001947"/>
    </source>
</evidence>
<dbReference type="Proteomes" id="UP000199213">
    <property type="component" value="Unassembled WGS sequence"/>
</dbReference>
<dbReference type="InterPro" id="IPR011032">
    <property type="entry name" value="GroES-like_sf"/>
</dbReference>
<dbReference type="SMART" id="SM00829">
    <property type="entry name" value="PKS_ER"/>
    <property type="match status" value="1"/>
</dbReference>
<dbReference type="GO" id="GO:0008270">
    <property type="term" value="F:zinc ion binding"/>
    <property type="evidence" value="ECO:0007669"/>
    <property type="project" value="InterPro"/>
</dbReference>
<gene>
    <name evidence="7" type="ORF">SAMN04487820_105253</name>
</gene>
<accession>A0A1G9A1C5</accession>
<evidence type="ECO:0000256" key="4">
    <source>
        <dbReference type="ARBA" id="ARBA00023002"/>
    </source>
</evidence>
<dbReference type="OrthoDB" id="9797931at2"/>
<keyword evidence="4" id="KW-0560">Oxidoreductase</keyword>
<dbReference type="InterPro" id="IPR013149">
    <property type="entry name" value="ADH-like_C"/>
</dbReference>
<dbReference type="InterPro" id="IPR013154">
    <property type="entry name" value="ADH-like_N"/>
</dbReference>
<dbReference type="InterPro" id="IPR036291">
    <property type="entry name" value="NAD(P)-bd_dom_sf"/>
</dbReference>
<dbReference type="PANTHER" id="PTHR43401">
    <property type="entry name" value="L-THREONINE 3-DEHYDROGENASE"/>
    <property type="match status" value="1"/>
</dbReference>
<evidence type="ECO:0000259" key="6">
    <source>
        <dbReference type="SMART" id="SM00829"/>
    </source>
</evidence>
<dbReference type="RefSeq" id="WP_092627803.1">
    <property type="nucleotide sequence ID" value="NZ_FNFM01000005.1"/>
</dbReference>
<dbReference type="Pfam" id="PF08240">
    <property type="entry name" value="ADH_N"/>
    <property type="match status" value="1"/>
</dbReference>
<dbReference type="SUPFAM" id="SSF51735">
    <property type="entry name" value="NAD(P)-binding Rossmann-fold domains"/>
    <property type="match status" value="1"/>
</dbReference>
<organism evidence="7 8">
    <name type="scientific">Actinopolyspora mzabensis</name>
    <dbReference type="NCBI Taxonomy" id="995066"/>
    <lineage>
        <taxon>Bacteria</taxon>
        <taxon>Bacillati</taxon>
        <taxon>Actinomycetota</taxon>
        <taxon>Actinomycetes</taxon>
        <taxon>Actinopolysporales</taxon>
        <taxon>Actinopolysporaceae</taxon>
        <taxon>Actinopolyspora</taxon>
    </lineage>
</organism>
<protein>
    <submittedName>
        <fullName evidence="7">L-iditol 2-dehydrogenase</fullName>
    </submittedName>
</protein>
<name>A0A1G9A1C5_ACTMZ</name>
<keyword evidence="2 5" id="KW-0479">Metal-binding</keyword>
<evidence type="ECO:0000313" key="8">
    <source>
        <dbReference type="Proteomes" id="UP000199213"/>
    </source>
</evidence>
<dbReference type="PROSITE" id="PS00059">
    <property type="entry name" value="ADH_ZINC"/>
    <property type="match status" value="1"/>
</dbReference>
<dbReference type="AlphaFoldDB" id="A0A1G9A1C5"/>
<dbReference type="InterPro" id="IPR002328">
    <property type="entry name" value="ADH_Zn_CS"/>
</dbReference>
<reference evidence="8" key="1">
    <citation type="submission" date="2016-10" db="EMBL/GenBank/DDBJ databases">
        <authorList>
            <person name="Varghese N."/>
            <person name="Submissions S."/>
        </authorList>
    </citation>
    <scope>NUCLEOTIDE SEQUENCE [LARGE SCALE GENOMIC DNA]</scope>
    <source>
        <strain evidence="8">DSM 45460</strain>
    </source>
</reference>
<evidence type="ECO:0000256" key="3">
    <source>
        <dbReference type="ARBA" id="ARBA00022833"/>
    </source>
</evidence>
<dbReference type="InterPro" id="IPR050129">
    <property type="entry name" value="Zn_alcohol_dh"/>
</dbReference>
<keyword evidence="8" id="KW-1185">Reference proteome</keyword>
<keyword evidence="3 5" id="KW-0862">Zinc</keyword>
<sequence length="346" mass="36729">MTAAVLTAVETMRTRTVAVPAPRADELLVRVVETGICGSDVAAYRGLHPYKRPPVVLGHELSGVVETVGEKVTGFAVGDRVCSAAYSPCGACQECARGAVHLCRARSNLSHDGWQGSFAQYVVLRANSTFRLDDTIGFTSGALVEPLAIGLHAARLIRHEMPRLLVLGTGNIGLTCLTAARRLGATEVLCADIGADKGERAHALGSDGYIDTREGPPPSQRRLADHPVDVTIVATGYEGVLDDALAVTRPGGQVIVVSYFDHPHALNLNDWVSAEVTLDFSALATPEDFRTVLAWLASGQIDPAPMVTDRFSLRTASEAFELLETASPHVGKILLETPDSTAGLED</sequence>
<evidence type="ECO:0000256" key="5">
    <source>
        <dbReference type="RuleBase" id="RU361277"/>
    </source>
</evidence>
<dbReference type="Gene3D" id="3.40.50.720">
    <property type="entry name" value="NAD(P)-binding Rossmann-like Domain"/>
    <property type="match status" value="1"/>
</dbReference>
<dbReference type="Gene3D" id="3.90.180.10">
    <property type="entry name" value="Medium-chain alcohol dehydrogenases, catalytic domain"/>
    <property type="match status" value="1"/>
</dbReference>
<comment type="cofactor">
    <cofactor evidence="1 5">
        <name>Zn(2+)</name>
        <dbReference type="ChEBI" id="CHEBI:29105"/>
    </cofactor>
</comment>
<comment type="similarity">
    <text evidence="5">Belongs to the zinc-containing alcohol dehydrogenase family.</text>
</comment>
<dbReference type="InterPro" id="IPR020843">
    <property type="entry name" value="ER"/>
</dbReference>
<dbReference type="SUPFAM" id="SSF50129">
    <property type="entry name" value="GroES-like"/>
    <property type="match status" value="1"/>
</dbReference>
<proteinExistence type="inferred from homology"/>
<evidence type="ECO:0000256" key="2">
    <source>
        <dbReference type="ARBA" id="ARBA00022723"/>
    </source>
</evidence>
<dbReference type="PANTHER" id="PTHR43401:SF2">
    <property type="entry name" value="L-THREONINE 3-DEHYDROGENASE"/>
    <property type="match status" value="1"/>
</dbReference>
<evidence type="ECO:0000313" key="7">
    <source>
        <dbReference type="EMBL" id="SDK21061.1"/>
    </source>
</evidence>
<dbReference type="Pfam" id="PF00107">
    <property type="entry name" value="ADH_zinc_N"/>
    <property type="match status" value="1"/>
</dbReference>
<feature type="domain" description="Enoyl reductase (ER)" evidence="6">
    <location>
        <begin position="7"/>
        <end position="335"/>
    </location>
</feature>
<dbReference type="EMBL" id="FNFM01000005">
    <property type="protein sequence ID" value="SDK21061.1"/>
    <property type="molecule type" value="Genomic_DNA"/>
</dbReference>